<feature type="chain" id="PRO_5044680411" evidence="9">
    <location>
        <begin position="25"/>
        <end position="485"/>
    </location>
</feature>
<dbReference type="GO" id="GO:0008201">
    <property type="term" value="F:heparin binding"/>
    <property type="evidence" value="ECO:0007669"/>
    <property type="project" value="TreeGrafter"/>
</dbReference>
<dbReference type="Ensembl" id="ENSEBUT00000001122.1">
    <property type="protein sequence ID" value="ENSEBUP00000000816.1"/>
    <property type="gene ID" value="ENSEBUG00000000836.1"/>
</dbReference>
<evidence type="ECO:0000256" key="1">
    <source>
        <dbReference type="ARBA" id="ARBA00004498"/>
    </source>
</evidence>
<evidence type="ECO:0000259" key="10">
    <source>
        <dbReference type="PROSITE" id="PS51162"/>
    </source>
</evidence>
<proteinExistence type="predicted"/>
<reference evidence="12" key="1">
    <citation type="submission" date="2025-05" db="UniProtKB">
        <authorList>
            <consortium name="Ensembl"/>
        </authorList>
    </citation>
    <scope>IDENTIFICATION</scope>
</reference>
<dbReference type="GeneTree" id="ENSGT00390000018436"/>
<feature type="domain" description="Thyroglobulin type-1" evidence="10">
    <location>
        <begin position="90"/>
        <end position="156"/>
    </location>
</feature>
<evidence type="ECO:0000259" key="11">
    <source>
        <dbReference type="PROSITE" id="PS51465"/>
    </source>
</evidence>
<dbReference type="PROSITE" id="PS00484">
    <property type="entry name" value="THYROGLOBULIN_1_1"/>
    <property type="match status" value="2"/>
</dbReference>
<dbReference type="Gene3D" id="1.10.238.10">
    <property type="entry name" value="EF-hand"/>
    <property type="match status" value="1"/>
</dbReference>
<evidence type="ECO:0000256" key="9">
    <source>
        <dbReference type="SAM" id="SignalP"/>
    </source>
</evidence>
<dbReference type="Gene3D" id="3.30.60.30">
    <property type="match status" value="1"/>
</dbReference>
<dbReference type="GO" id="GO:0005615">
    <property type="term" value="C:extracellular space"/>
    <property type="evidence" value="ECO:0007669"/>
    <property type="project" value="TreeGrafter"/>
</dbReference>
<feature type="region of interest" description="Disordered" evidence="8">
    <location>
        <begin position="460"/>
        <end position="485"/>
    </location>
</feature>
<organism evidence="12 13">
    <name type="scientific">Eptatretus burgeri</name>
    <name type="common">Inshore hagfish</name>
    <dbReference type="NCBI Taxonomy" id="7764"/>
    <lineage>
        <taxon>Eukaryota</taxon>
        <taxon>Metazoa</taxon>
        <taxon>Chordata</taxon>
        <taxon>Craniata</taxon>
        <taxon>Vertebrata</taxon>
        <taxon>Cyclostomata</taxon>
        <taxon>Myxini</taxon>
        <taxon>Myxiniformes</taxon>
        <taxon>Myxinidae</taxon>
        <taxon>Eptatretinae</taxon>
        <taxon>Eptatretus</taxon>
    </lineage>
</organism>
<dbReference type="SUPFAM" id="SSF57610">
    <property type="entry name" value="Thyroglobulin type-1 domain"/>
    <property type="match status" value="2"/>
</dbReference>
<keyword evidence="13" id="KW-1185">Reference proteome</keyword>
<dbReference type="Pfam" id="PF00086">
    <property type="entry name" value="Thyroglobulin_1"/>
    <property type="match status" value="2"/>
</dbReference>
<accession>A0A8C4N3M9</accession>
<feature type="disulfide bond" evidence="7">
    <location>
        <begin position="127"/>
        <end position="134"/>
    </location>
</feature>
<keyword evidence="3 9" id="KW-0732">Signal</keyword>
<dbReference type="GO" id="GO:0050840">
    <property type="term" value="F:extracellular matrix binding"/>
    <property type="evidence" value="ECO:0007669"/>
    <property type="project" value="TreeGrafter"/>
</dbReference>
<feature type="compositionally biased region" description="Basic and acidic residues" evidence="8">
    <location>
        <begin position="249"/>
        <end position="259"/>
    </location>
</feature>
<dbReference type="AlphaFoldDB" id="A0A8C4N3M9"/>
<feature type="region of interest" description="Disordered" evidence="8">
    <location>
        <begin position="178"/>
        <end position="259"/>
    </location>
</feature>
<name>A0A8C4N3M9_EPTBU</name>
<feature type="compositionally biased region" description="Polar residues" evidence="8">
    <location>
        <begin position="460"/>
        <end position="470"/>
    </location>
</feature>
<evidence type="ECO:0000256" key="2">
    <source>
        <dbReference type="ARBA" id="ARBA00022525"/>
    </source>
</evidence>
<keyword evidence="4" id="KW-0677">Repeat</keyword>
<dbReference type="GO" id="GO:0005604">
    <property type="term" value="C:basement membrane"/>
    <property type="evidence" value="ECO:0007669"/>
    <property type="project" value="TreeGrafter"/>
</dbReference>
<dbReference type="InterPro" id="IPR011992">
    <property type="entry name" value="EF-hand-dom_pair"/>
</dbReference>
<dbReference type="InterPro" id="IPR036058">
    <property type="entry name" value="Kazal_dom_sf"/>
</dbReference>
<dbReference type="PROSITE" id="PS51162">
    <property type="entry name" value="THYROGLOBULIN_1_2"/>
    <property type="match status" value="2"/>
</dbReference>
<dbReference type="Pfam" id="PF07648">
    <property type="entry name" value="Kazal_2"/>
    <property type="match status" value="1"/>
</dbReference>
<keyword evidence="6" id="KW-0325">Glycoprotein</keyword>
<dbReference type="SMART" id="SM00280">
    <property type="entry name" value="KAZAL"/>
    <property type="match status" value="1"/>
</dbReference>
<dbReference type="InterPro" id="IPR019577">
    <property type="entry name" value="SPARC/Testican_Ca-bd-dom"/>
</dbReference>
<evidence type="ECO:0000256" key="4">
    <source>
        <dbReference type="ARBA" id="ARBA00022737"/>
    </source>
</evidence>
<comment type="caution">
    <text evidence="7">Lacks conserved residue(s) required for the propagation of feature annotation.</text>
</comment>
<evidence type="ECO:0000256" key="5">
    <source>
        <dbReference type="ARBA" id="ARBA00023157"/>
    </source>
</evidence>
<evidence type="ECO:0000313" key="13">
    <source>
        <dbReference type="Proteomes" id="UP000694388"/>
    </source>
</evidence>
<dbReference type="SUPFAM" id="SSF100895">
    <property type="entry name" value="Kazal-type serine protease inhibitors"/>
    <property type="match status" value="1"/>
</dbReference>
<keyword evidence="2" id="KW-0964">Secreted</keyword>
<evidence type="ECO:0000256" key="8">
    <source>
        <dbReference type="SAM" id="MobiDB-lite"/>
    </source>
</evidence>
<feature type="signal peptide" evidence="9">
    <location>
        <begin position="1"/>
        <end position="24"/>
    </location>
</feature>
<feature type="disulfide bond" evidence="7">
    <location>
        <begin position="296"/>
        <end position="303"/>
    </location>
</feature>
<dbReference type="FunFam" id="4.10.800.10:FF:000004">
    <property type="entry name" value="SPARC-related modular calcium-binding protein 1"/>
    <property type="match status" value="2"/>
</dbReference>
<dbReference type="InterPro" id="IPR000716">
    <property type="entry name" value="Thyroglobulin_1"/>
</dbReference>
<dbReference type="GO" id="GO:0005509">
    <property type="term" value="F:calcium ion binding"/>
    <property type="evidence" value="ECO:0007669"/>
    <property type="project" value="InterPro"/>
</dbReference>
<dbReference type="PANTHER" id="PTHR12352">
    <property type="entry name" value="SECRETED MODULAR CALCIUM-BINDING PROTEIN"/>
    <property type="match status" value="1"/>
</dbReference>
<feature type="domain" description="Thyroglobulin type-1" evidence="10">
    <location>
        <begin position="258"/>
        <end position="326"/>
    </location>
</feature>
<dbReference type="SMART" id="SM00211">
    <property type="entry name" value="TY"/>
    <property type="match status" value="2"/>
</dbReference>
<dbReference type="PANTHER" id="PTHR12352:SF30">
    <property type="entry name" value="FI05255P"/>
    <property type="match status" value="1"/>
</dbReference>
<evidence type="ECO:0000313" key="12">
    <source>
        <dbReference type="Ensembl" id="ENSEBUP00000000779.1"/>
    </source>
</evidence>
<keyword evidence="5 7" id="KW-1015">Disulfide bond</keyword>
<evidence type="ECO:0000256" key="6">
    <source>
        <dbReference type="ARBA" id="ARBA00023180"/>
    </source>
</evidence>
<evidence type="ECO:0000256" key="7">
    <source>
        <dbReference type="PROSITE-ProRule" id="PRU00500"/>
    </source>
</evidence>
<dbReference type="Gene3D" id="4.10.800.10">
    <property type="entry name" value="Thyroglobulin type-1"/>
    <property type="match status" value="2"/>
</dbReference>
<dbReference type="PROSITE" id="PS51465">
    <property type="entry name" value="KAZAL_2"/>
    <property type="match status" value="1"/>
</dbReference>
<dbReference type="GO" id="GO:0030198">
    <property type="term" value="P:extracellular matrix organization"/>
    <property type="evidence" value="ECO:0007669"/>
    <property type="project" value="TreeGrafter"/>
</dbReference>
<comment type="subcellular location">
    <subcellularLocation>
        <location evidence="1">Secreted</location>
        <location evidence="1">Extracellular space</location>
        <location evidence="1">Extracellular matrix</location>
    </subcellularLocation>
</comment>
<protein>
    <submittedName>
        <fullName evidence="12">SPARC related modular calcium binding 2</fullName>
    </submittedName>
</protein>
<dbReference type="OMA" id="KRMGPNP"/>
<dbReference type="InterPro" id="IPR036857">
    <property type="entry name" value="Thyroglobulin_1_sf"/>
</dbReference>
<dbReference type="SUPFAM" id="SSF47473">
    <property type="entry name" value="EF-hand"/>
    <property type="match status" value="1"/>
</dbReference>
<dbReference type="Pfam" id="PF10591">
    <property type="entry name" value="SPARC_Ca_bdg"/>
    <property type="match status" value="1"/>
</dbReference>
<dbReference type="CDD" id="cd00191">
    <property type="entry name" value="TY"/>
    <property type="match status" value="2"/>
</dbReference>
<dbReference type="CDD" id="cd00104">
    <property type="entry name" value="KAZAL_FS"/>
    <property type="match status" value="1"/>
</dbReference>
<sequence>MLRAVPLITISHLALLLSVQVVCGQRAGLRLLIGESGAEEARCSTECTEGARQPLCASDGRTFQSPCDFQRAKCKDPLLKEEHDGHCEEMSRCQAERKHAAEQARRKVLGVFIPQCSADGSYAPIQCHNSTGYCWCVTPSGRPIGGTSVHHGMPTCSGAPSERRHSEEVRKHTVQALQPALEAESPPVEDEGETGEPSLLNSQMYLVQKPDRRRPHANNRGAPTERRRSQGIRRQRVQALQPATTAESPRADDEVTRRNSCNEERRLLAEQAKERPWAPSFLPECTDGGLYHAVQCHQATRYCWCVLVDTGRPIPGTSKQDEMPNCDGEARVAQEDPFRDRRLQGCPRHRKTKFITSALDVLTTEMVNAIVTEAAIRGSNIPEPDPEHTLEEQALRWHFARLDRNRDGLLRRQETKPLRRLLRLLARPKKCVRRFSEYCDLNVDRRLSLAELRGCLGISSANGKSDTNSSPRRHGSNPLVWSTQK</sequence>
<evidence type="ECO:0000256" key="3">
    <source>
        <dbReference type="ARBA" id="ARBA00022729"/>
    </source>
</evidence>
<dbReference type="InterPro" id="IPR051950">
    <property type="entry name" value="Dev_reg/Prot_inhib"/>
</dbReference>
<dbReference type="InterPro" id="IPR002350">
    <property type="entry name" value="Kazal_dom"/>
</dbReference>
<dbReference type="Ensembl" id="ENSEBUT00000001085.1">
    <property type="protein sequence ID" value="ENSEBUP00000000779.1"/>
    <property type="gene ID" value="ENSEBUG00000000836.1"/>
</dbReference>
<feature type="domain" description="Kazal-like" evidence="11">
    <location>
        <begin position="37"/>
        <end position="89"/>
    </location>
</feature>
<feature type="disulfide bond" evidence="7">
    <location>
        <begin position="136"/>
        <end position="156"/>
    </location>
</feature>
<dbReference type="Proteomes" id="UP000694388">
    <property type="component" value="Unplaced"/>
</dbReference>